<dbReference type="GO" id="GO:0005576">
    <property type="term" value="C:extracellular region"/>
    <property type="evidence" value="ECO:0007669"/>
    <property type="project" value="TreeGrafter"/>
</dbReference>
<dbReference type="STRING" id="446470.Snas_3984"/>
<dbReference type="PANTHER" id="PTHR30085">
    <property type="entry name" value="AMINO ACID ABC TRANSPORTER PERMEASE"/>
    <property type="match status" value="1"/>
</dbReference>
<evidence type="ECO:0000313" key="7">
    <source>
        <dbReference type="Proteomes" id="UP000000844"/>
    </source>
</evidence>
<protein>
    <submittedName>
        <fullName evidence="6">Extracellular solute-binding protein family 3</fullName>
    </submittedName>
</protein>
<feature type="chain" id="PRO_5038367671" evidence="4">
    <location>
        <begin position="41"/>
        <end position="323"/>
    </location>
</feature>
<proteinExistence type="inferred from homology"/>
<evidence type="ECO:0000256" key="4">
    <source>
        <dbReference type="SAM" id="SignalP"/>
    </source>
</evidence>
<reference evidence="6 7" key="1">
    <citation type="journal article" date="2009" name="Stand. Genomic Sci.">
        <title>Complete genome sequence of Stackebrandtia nassauensis type strain (LLR-40K-21).</title>
        <authorList>
            <person name="Munk C."/>
            <person name="Lapidus A."/>
            <person name="Copeland A."/>
            <person name="Jando M."/>
            <person name="Mayilraj S."/>
            <person name="Glavina Del Rio T."/>
            <person name="Nolan M."/>
            <person name="Chen F."/>
            <person name="Lucas S."/>
            <person name="Tice H."/>
            <person name="Cheng J.F."/>
            <person name="Han C."/>
            <person name="Detter J.C."/>
            <person name="Bruce D."/>
            <person name="Goodwin L."/>
            <person name="Chain P."/>
            <person name="Pitluck S."/>
            <person name="Goker M."/>
            <person name="Ovchinikova G."/>
            <person name="Pati A."/>
            <person name="Ivanova N."/>
            <person name="Mavromatis K."/>
            <person name="Chen A."/>
            <person name="Palaniappan K."/>
            <person name="Land M."/>
            <person name="Hauser L."/>
            <person name="Chang Y.J."/>
            <person name="Jeffries C.D."/>
            <person name="Bristow J."/>
            <person name="Eisen J.A."/>
            <person name="Markowitz V."/>
            <person name="Hugenholtz P."/>
            <person name="Kyrpides N.C."/>
            <person name="Klenk H.P."/>
        </authorList>
    </citation>
    <scope>NUCLEOTIDE SEQUENCE [LARGE SCALE GENOMIC DNA]</scope>
    <source>
        <strain evidence="7">DSM 44728 / CIP 108903 / NRRL B-16338 / NBRC 102104 / LLR-40K-21</strain>
    </source>
</reference>
<dbReference type="GO" id="GO:0006865">
    <property type="term" value="P:amino acid transport"/>
    <property type="evidence" value="ECO:0007669"/>
    <property type="project" value="TreeGrafter"/>
</dbReference>
<evidence type="ECO:0000256" key="1">
    <source>
        <dbReference type="ARBA" id="ARBA00010333"/>
    </source>
</evidence>
<evidence type="ECO:0000259" key="5">
    <source>
        <dbReference type="SMART" id="SM00062"/>
    </source>
</evidence>
<feature type="signal peptide" evidence="4">
    <location>
        <begin position="1"/>
        <end position="40"/>
    </location>
</feature>
<name>D3PZU9_STANL</name>
<dbReference type="Pfam" id="PF00497">
    <property type="entry name" value="SBP_bac_3"/>
    <property type="match status" value="1"/>
</dbReference>
<dbReference type="InterPro" id="IPR051455">
    <property type="entry name" value="Bact_solute-bind_prot3"/>
</dbReference>
<dbReference type="OrthoDB" id="9807888at2"/>
<evidence type="ECO:0000313" key="6">
    <source>
        <dbReference type="EMBL" id="ADD43636.1"/>
    </source>
</evidence>
<dbReference type="PANTHER" id="PTHR30085:SF6">
    <property type="entry name" value="ABC TRANSPORTER GLUTAMINE-BINDING PROTEIN GLNH"/>
    <property type="match status" value="1"/>
</dbReference>
<dbReference type="HOGENOM" id="CLU_019602_18_4_11"/>
<keyword evidence="3 4" id="KW-0732">Signal</keyword>
<dbReference type="Proteomes" id="UP000000844">
    <property type="component" value="Chromosome"/>
</dbReference>
<keyword evidence="7" id="KW-1185">Reference proteome</keyword>
<dbReference type="SMART" id="SM00062">
    <property type="entry name" value="PBPb"/>
    <property type="match status" value="1"/>
</dbReference>
<keyword evidence="2" id="KW-0813">Transport</keyword>
<organism evidence="6 7">
    <name type="scientific">Stackebrandtia nassauensis (strain DSM 44728 / CIP 108903 / NRRL B-16338 / NBRC 102104 / LLR-40K-21)</name>
    <dbReference type="NCBI Taxonomy" id="446470"/>
    <lineage>
        <taxon>Bacteria</taxon>
        <taxon>Bacillati</taxon>
        <taxon>Actinomycetota</taxon>
        <taxon>Actinomycetes</taxon>
        <taxon>Glycomycetales</taxon>
        <taxon>Glycomycetaceae</taxon>
        <taxon>Stackebrandtia</taxon>
    </lineage>
</organism>
<accession>D3PZU9</accession>
<dbReference type="Gene3D" id="3.40.190.10">
    <property type="entry name" value="Periplasmic binding protein-like II"/>
    <property type="match status" value="2"/>
</dbReference>
<evidence type="ECO:0000256" key="3">
    <source>
        <dbReference type="ARBA" id="ARBA00022729"/>
    </source>
</evidence>
<comment type="similarity">
    <text evidence="1">Belongs to the bacterial solute-binding protein 3 family.</text>
</comment>
<sequence>MSAGTDLVIQTERKQAQMRKFRTAVVAGVAVALFALSACAGQASKDKEEADKKKEEVGDYVMEQDKDVPEGLLADAVKDGKLVVGVKPDQPLIGEKKGSTYEGFDIEMAKLLGMRLFGKGGEEKVEFKETTSDNREAFLNSGEVDVVIASYSMYPDRVKQFSFAGPYLFTGQNALVSAENKDIKTIDDLAGKKVCIAKGSGSIDNLKKENPKAKIETRANYGDCAAQVKDGTFDAVSTDETILYGYKSQDKEAFRILDSSENFTDEPYGIGMKKGNDAAKDYINEMIKAAYENEDWDKAFELTFGAAGMEKPEYPEIGKITSD</sequence>
<dbReference type="eggNOG" id="COG0834">
    <property type="taxonomic scope" value="Bacteria"/>
</dbReference>
<dbReference type="KEGG" id="sna:Snas_3984"/>
<dbReference type="InterPro" id="IPR001638">
    <property type="entry name" value="Solute-binding_3/MltF_N"/>
</dbReference>
<dbReference type="EMBL" id="CP001778">
    <property type="protein sequence ID" value="ADD43636.1"/>
    <property type="molecule type" value="Genomic_DNA"/>
</dbReference>
<feature type="domain" description="Solute-binding protein family 3/N-terminal" evidence="5">
    <location>
        <begin position="81"/>
        <end position="307"/>
    </location>
</feature>
<dbReference type="GO" id="GO:0030288">
    <property type="term" value="C:outer membrane-bounded periplasmic space"/>
    <property type="evidence" value="ECO:0007669"/>
    <property type="project" value="TreeGrafter"/>
</dbReference>
<dbReference type="CDD" id="cd13690">
    <property type="entry name" value="PBP2_GluB"/>
    <property type="match status" value="1"/>
</dbReference>
<dbReference type="AlphaFoldDB" id="D3PZU9"/>
<gene>
    <name evidence="6" type="ordered locus">Snas_3984</name>
</gene>
<dbReference type="SUPFAM" id="SSF53850">
    <property type="entry name" value="Periplasmic binding protein-like II"/>
    <property type="match status" value="1"/>
</dbReference>
<evidence type="ECO:0000256" key="2">
    <source>
        <dbReference type="ARBA" id="ARBA00022448"/>
    </source>
</evidence>